<dbReference type="RefSeq" id="XP_015178751.1">
    <property type="nucleotide sequence ID" value="XM_015323265.1"/>
</dbReference>
<dbReference type="SUPFAM" id="SSF53098">
    <property type="entry name" value="Ribonuclease H-like"/>
    <property type="match status" value="1"/>
</dbReference>
<reference evidence="4" key="1">
    <citation type="submission" date="2025-08" db="UniProtKB">
        <authorList>
            <consortium name="RefSeq"/>
        </authorList>
    </citation>
    <scope>IDENTIFICATION</scope>
    <source>
        <tissue evidence="4">Whole body</tissue>
    </source>
</reference>
<keyword evidence="3" id="KW-1185">Reference proteome</keyword>
<evidence type="ECO:0000313" key="3">
    <source>
        <dbReference type="Proteomes" id="UP000694924"/>
    </source>
</evidence>
<evidence type="ECO:0000259" key="2">
    <source>
        <dbReference type="PROSITE" id="PS50879"/>
    </source>
</evidence>
<dbReference type="Pfam" id="PF00075">
    <property type="entry name" value="RNase_H"/>
    <property type="match status" value="1"/>
</dbReference>
<feature type="domain" description="RNase H type-1" evidence="2">
    <location>
        <begin position="61"/>
        <end position="191"/>
    </location>
</feature>
<dbReference type="Gene3D" id="3.30.420.10">
    <property type="entry name" value="Ribonuclease H-like superfamily/Ribonuclease H"/>
    <property type="match status" value="1"/>
</dbReference>
<dbReference type="PROSITE" id="PS50879">
    <property type="entry name" value="RNASE_H_1"/>
    <property type="match status" value="1"/>
</dbReference>
<dbReference type="Proteomes" id="UP000694924">
    <property type="component" value="Unplaced"/>
</dbReference>
<dbReference type="CDD" id="cd09276">
    <property type="entry name" value="Rnase_HI_RT_non_LTR"/>
    <property type="match status" value="1"/>
</dbReference>
<dbReference type="InterPro" id="IPR036397">
    <property type="entry name" value="RNaseH_sf"/>
</dbReference>
<evidence type="ECO:0000313" key="4">
    <source>
        <dbReference type="RefSeq" id="XP_015178751.1"/>
    </source>
</evidence>
<dbReference type="InterPro" id="IPR012337">
    <property type="entry name" value="RNaseH-like_sf"/>
</dbReference>
<accession>A0ABM1IEW4</accession>
<feature type="chain" id="PRO_5047001763" evidence="1">
    <location>
        <begin position="23"/>
        <end position="324"/>
    </location>
</feature>
<dbReference type="GeneID" id="107067612"/>
<evidence type="ECO:0000256" key="1">
    <source>
        <dbReference type="SAM" id="SignalP"/>
    </source>
</evidence>
<feature type="signal peptide" evidence="1">
    <location>
        <begin position="1"/>
        <end position="22"/>
    </location>
</feature>
<name>A0ABM1IEW4_POLDO</name>
<sequence length="324" mass="35698">MRTTPTLALGALLNILPPHIAAEERARSAAFRLLVSGIWRRASYGHASILSRTEDFEEVNRLGGPVWYTDAAKAGSNAGAGVWSGGPRTELSYTLTGTASVLQTELFAIRAYAHSILERGYYDKHIYICSDSHAALRLVHSTVVKSGLVKDCVDLLTLPSRVNRVKLLWVPGHSGVQGNERAHELARLGASRHDPTNRCHISVSGGLMRRRTKKWATDRFKDLWVQGSGMRHTKALFSGPSEKLGTELINLDRAQWRLVVGLVTGHWHLRKHLTRLGLAQDSVCSRCGEEEDTTLHLITQCVGLTDVRNDVLGNTANNIFDLVG</sequence>
<dbReference type="InterPro" id="IPR002156">
    <property type="entry name" value="RNaseH_domain"/>
</dbReference>
<proteinExistence type="predicted"/>
<keyword evidence="1" id="KW-0732">Signal</keyword>
<gene>
    <name evidence="4" type="primary">LOC107067612</name>
</gene>
<organism evidence="3 4">
    <name type="scientific">Polistes dominula</name>
    <name type="common">European paper wasp</name>
    <name type="synonym">Vespa dominula</name>
    <dbReference type="NCBI Taxonomy" id="743375"/>
    <lineage>
        <taxon>Eukaryota</taxon>
        <taxon>Metazoa</taxon>
        <taxon>Ecdysozoa</taxon>
        <taxon>Arthropoda</taxon>
        <taxon>Hexapoda</taxon>
        <taxon>Insecta</taxon>
        <taxon>Pterygota</taxon>
        <taxon>Neoptera</taxon>
        <taxon>Endopterygota</taxon>
        <taxon>Hymenoptera</taxon>
        <taxon>Apocrita</taxon>
        <taxon>Aculeata</taxon>
        <taxon>Vespoidea</taxon>
        <taxon>Vespidae</taxon>
        <taxon>Polistinae</taxon>
        <taxon>Polistini</taxon>
        <taxon>Polistes</taxon>
    </lineage>
</organism>
<protein>
    <submittedName>
        <fullName evidence="4">Uncharacterized protein LOC107067612</fullName>
    </submittedName>
</protein>